<keyword evidence="2" id="KW-1185">Reference proteome</keyword>
<dbReference type="STRING" id="31958.SD37_11855"/>
<evidence type="ECO:0000313" key="2">
    <source>
        <dbReference type="Proteomes" id="UP000093695"/>
    </source>
</evidence>
<organism evidence="1 2">
    <name type="scientific">Amycolatopsis orientalis</name>
    <name type="common">Nocardia orientalis</name>
    <dbReference type="NCBI Taxonomy" id="31958"/>
    <lineage>
        <taxon>Bacteria</taxon>
        <taxon>Bacillati</taxon>
        <taxon>Actinomycetota</taxon>
        <taxon>Actinomycetes</taxon>
        <taxon>Pseudonocardiales</taxon>
        <taxon>Pseudonocardiaceae</taxon>
        <taxon>Amycolatopsis</taxon>
    </lineage>
</organism>
<accession>A0A193BVS7</accession>
<reference evidence="1 2" key="1">
    <citation type="journal article" date="2015" name="Genome Announc.">
        <title>Draft Genome Sequence of Norvancomycin-Producing Strain Amycolatopsis orientalis CPCC200066.</title>
        <authorList>
            <person name="Lei X."/>
            <person name="Yuan F."/>
            <person name="Shi Y."/>
            <person name="Li X."/>
            <person name="Wang L."/>
            <person name="Hong B."/>
        </authorList>
    </citation>
    <scope>NUCLEOTIDE SEQUENCE [LARGE SCALE GENOMIC DNA]</scope>
    <source>
        <strain evidence="1 2">B-37</strain>
    </source>
</reference>
<dbReference type="Proteomes" id="UP000093695">
    <property type="component" value="Chromosome"/>
</dbReference>
<proteinExistence type="predicted"/>
<dbReference type="EMBL" id="CP016174">
    <property type="protein sequence ID" value="ANN16273.1"/>
    <property type="molecule type" value="Genomic_DNA"/>
</dbReference>
<name>A0A193BVS7_AMYOR</name>
<dbReference type="KEGG" id="aori:SD37_11855"/>
<protein>
    <submittedName>
        <fullName evidence="1">Uncharacterized protein</fullName>
    </submittedName>
</protein>
<gene>
    <name evidence="1" type="ORF">SD37_11855</name>
</gene>
<sequence>MLRTEVEHGEMARQTRVITGVKWHDPEFDVVALYFLLKMFQLVQHYFAVADDVAERGLADVGDEPRRIPAGDRVTSTDAKRDARGDLARWQALHHRSDVAAVLEQAGDQDRRDARDGLGVLFEVDQCREVLLTLGRGRQPATGLGACGESDDLLVAFPGDSEMGEDLGHDGVLRDLFSSLVLAESAVVEFEFAAEFAQAEA</sequence>
<evidence type="ECO:0000313" key="1">
    <source>
        <dbReference type="EMBL" id="ANN16273.1"/>
    </source>
</evidence>
<dbReference type="AlphaFoldDB" id="A0A193BVS7"/>